<comment type="function">
    <text evidence="12">May act as a cell-binding protein.</text>
</comment>
<evidence type="ECO:0000256" key="13">
    <source>
        <dbReference type="ARBA" id="ARBA00061466"/>
    </source>
</evidence>
<feature type="compositionally biased region" description="Basic and acidic residues" evidence="15">
    <location>
        <begin position="562"/>
        <end position="586"/>
    </location>
</feature>
<dbReference type="AlphaFoldDB" id="A0A3Q3H0E1"/>
<feature type="domain" description="VWFA" evidence="17">
    <location>
        <begin position="625"/>
        <end position="808"/>
    </location>
</feature>
<dbReference type="InterPro" id="IPR002223">
    <property type="entry name" value="Kunitz_BPTI"/>
</dbReference>
<keyword evidence="11" id="KW-1015">Disulfide bond</keyword>
<evidence type="ECO:0000256" key="15">
    <source>
        <dbReference type="SAM" id="MobiDB-lite"/>
    </source>
</evidence>
<dbReference type="Gene3D" id="3.40.50.410">
    <property type="entry name" value="von Willebrand factor, type A domain"/>
    <property type="match status" value="2"/>
</dbReference>
<dbReference type="GeneTree" id="ENSGT00940000165423"/>
<evidence type="ECO:0000256" key="5">
    <source>
        <dbReference type="ARBA" id="ARBA00022729"/>
    </source>
</evidence>
<protein>
    <recommendedName>
        <fullName evidence="14">Collagen alpha-1(XXVIII) chain</fullName>
    </recommendedName>
</protein>
<evidence type="ECO:0000313" key="20">
    <source>
        <dbReference type="Proteomes" id="UP000261660"/>
    </source>
</evidence>
<dbReference type="Pfam" id="PF00014">
    <property type="entry name" value="Kunitz_BPTI"/>
    <property type="match status" value="1"/>
</dbReference>
<dbReference type="InterPro" id="IPR002035">
    <property type="entry name" value="VWF_A"/>
</dbReference>
<keyword evidence="9" id="KW-0722">Serine protease inhibitor</keyword>
<dbReference type="SMART" id="SM00327">
    <property type="entry name" value="VWA"/>
    <property type="match status" value="2"/>
</dbReference>
<dbReference type="GO" id="GO:0007155">
    <property type="term" value="P:cell adhesion"/>
    <property type="evidence" value="ECO:0007669"/>
    <property type="project" value="UniProtKB-KW"/>
</dbReference>
<keyword evidence="10" id="KW-0176">Collagen</keyword>
<evidence type="ECO:0000256" key="4">
    <source>
        <dbReference type="ARBA" id="ARBA00022690"/>
    </source>
</evidence>
<evidence type="ECO:0000256" key="14">
    <source>
        <dbReference type="ARBA" id="ARBA00070674"/>
    </source>
</evidence>
<dbReference type="FunFam" id="4.10.410.10:FF:000020">
    <property type="entry name" value="Collagen, type VI, alpha 3"/>
    <property type="match status" value="1"/>
</dbReference>
<reference evidence="19" key="2">
    <citation type="submission" date="2025-09" db="UniProtKB">
        <authorList>
            <consortium name="Ensembl"/>
        </authorList>
    </citation>
    <scope>IDENTIFICATION</scope>
</reference>
<evidence type="ECO:0000256" key="6">
    <source>
        <dbReference type="ARBA" id="ARBA00022737"/>
    </source>
</evidence>
<dbReference type="PANTHER" id="PTHR24020">
    <property type="entry name" value="COLLAGEN ALPHA"/>
    <property type="match status" value="1"/>
</dbReference>
<sequence>MTLRWILKVLILTLTLWSPVRCQKRRRKGQRDDNQIIINQAKTLMCPVEIMFIVDSSEKATSLVFEQQKDFVLRFSTKLMQLNSAGWRLRLRLAALQYSSTVTVEHNFRDWQDVDVFQSRVASMAFIGHGTYTAYAITNATQVFSRETSSNSLRVALLMTDGMDHPRSPSAVTAAAEAKQQNIEVFTIGLSDVSREIWLLNSMTAKLRSIASAPPQQHVFSLTQSNLDDKLYNELGDKGNQGRPGPPGPMGRGEPGAPGDRGYEGPKGSRGPPGLGYKGEKGNTGAQGLPGLVGFPGAGIQGEKGDQGPAGPSGPRGPPGLGIVGPKGDQGFPGESGPQGHRGVGEPGPKGEPGPDGTSGIPGIPGEDGAVGPKGEMGLPGLRGLEGAPGKGIPGEKVIRCATAAGEPGSMGMMGLPGPAGRGLPGSKGDLGPVGLAGPVGEPGLGIMGPKGNKGNLGPVGPPGIKGDNLPGPQGLPGLPGVQGEMGPEGKGLPGHKGDRGLPGVPGPSGPPGVGLYGPKGSMGQPGSPGLPGQPGEGIQGPKGEPGYHGIVGPRGAPGDGHPGEKGDRGIPGDRGKKGEKGDHGEPGSTGQMGNPGEKGEPALYSISSVSHPGCGMRCRESPLELVFVIDSSESVGPENLELAKDFVNAVIDRMSVSKEATRIGVVLYSYVESVVVSLQQQLSQEEVKAAVRMMPYLGEGTFTGRAIHRAHQLFQHSRPGVRKVAVVLTDGQTDPSDQMQFEEAATEAHAEGIKMFVIGVMSSTAHFYEEFKAEMNAIASDPDEEHVYLIDDFRSLPTVEIQILSQICEQEDTMSRLPNTVLIPVKKRPDSTQGGVSISILGEEIEQALPFISTVNVIYEGCSQPLDPGPCRQYVMRWYYDPVANACAQFWFGGCEGNRNNFESEADCMTSCVYT</sequence>
<comment type="subcellular location">
    <subcellularLocation>
        <location evidence="1">Secreted</location>
        <location evidence="1">Extracellular space</location>
        <location evidence="1">Extracellular matrix</location>
        <location evidence="1">Basement membrane</location>
    </subcellularLocation>
</comment>
<dbReference type="Proteomes" id="UP000261660">
    <property type="component" value="Unplaced"/>
</dbReference>
<dbReference type="CDD" id="cd01450">
    <property type="entry name" value="vWFA_subfamily_ECM"/>
    <property type="match status" value="1"/>
</dbReference>
<dbReference type="GO" id="GO:0005604">
    <property type="term" value="C:basement membrane"/>
    <property type="evidence" value="ECO:0007669"/>
    <property type="project" value="UniProtKB-SubCell"/>
</dbReference>
<feature type="compositionally biased region" description="Low complexity" evidence="15">
    <location>
        <begin position="519"/>
        <end position="528"/>
    </location>
</feature>
<evidence type="ECO:0000256" key="9">
    <source>
        <dbReference type="ARBA" id="ARBA00022900"/>
    </source>
</evidence>
<dbReference type="InterPro" id="IPR036465">
    <property type="entry name" value="vWFA_dom_sf"/>
</dbReference>
<dbReference type="SUPFAM" id="SSF57362">
    <property type="entry name" value="BPTI-like"/>
    <property type="match status" value="1"/>
</dbReference>
<dbReference type="STRING" id="56723.ENSLBEP00000037324"/>
<dbReference type="Gene3D" id="4.10.410.10">
    <property type="entry name" value="Pancreatic trypsin inhibitor Kunitz domain"/>
    <property type="match status" value="1"/>
</dbReference>
<keyword evidence="2" id="KW-0964">Secreted</keyword>
<evidence type="ECO:0000256" key="10">
    <source>
        <dbReference type="ARBA" id="ARBA00023119"/>
    </source>
</evidence>
<dbReference type="PROSITE" id="PS50234">
    <property type="entry name" value="VWFA"/>
    <property type="match status" value="2"/>
</dbReference>
<evidence type="ECO:0000256" key="7">
    <source>
        <dbReference type="ARBA" id="ARBA00022869"/>
    </source>
</evidence>
<dbReference type="InterPro" id="IPR050525">
    <property type="entry name" value="ECM_Assembly_Org"/>
</dbReference>
<evidence type="ECO:0000259" key="18">
    <source>
        <dbReference type="PROSITE" id="PS50279"/>
    </source>
</evidence>
<evidence type="ECO:0000256" key="2">
    <source>
        <dbReference type="ARBA" id="ARBA00022525"/>
    </source>
</evidence>
<dbReference type="FunFam" id="3.40.50.410:FF:000003">
    <property type="entry name" value="Collagen type VI alpha 3 chain"/>
    <property type="match status" value="1"/>
</dbReference>
<keyword evidence="8" id="KW-0130">Cell adhesion</keyword>
<dbReference type="InterPro" id="IPR020901">
    <property type="entry name" value="Prtase_inh_Kunz-CS"/>
</dbReference>
<name>A0A3Q3H0E1_9LABR</name>
<dbReference type="PANTHER" id="PTHR24020:SF18">
    <property type="entry name" value="COLLAGEN ALPHA-1(VI) CHAIN"/>
    <property type="match status" value="1"/>
</dbReference>
<dbReference type="GO" id="GO:0004867">
    <property type="term" value="F:serine-type endopeptidase inhibitor activity"/>
    <property type="evidence" value="ECO:0007669"/>
    <property type="project" value="UniProtKB-KW"/>
</dbReference>
<evidence type="ECO:0000256" key="12">
    <source>
        <dbReference type="ARBA" id="ARBA00058139"/>
    </source>
</evidence>
<dbReference type="InParanoid" id="A0A3Q3H0E1"/>
<keyword evidence="3" id="KW-0272">Extracellular matrix</keyword>
<dbReference type="GO" id="GO:0005581">
    <property type="term" value="C:collagen trimer"/>
    <property type="evidence" value="ECO:0007669"/>
    <property type="project" value="UniProtKB-KW"/>
</dbReference>
<dbReference type="CDD" id="cd22628">
    <property type="entry name" value="Kunitz_collagen_alpha1_XXVIII"/>
    <property type="match status" value="1"/>
</dbReference>
<dbReference type="PRINTS" id="PR00453">
    <property type="entry name" value="VWFADOMAIN"/>
</dbReference>
<reference evidence="19" key="1">
    <citation type="submission" date="2025-08" db="UniProtKB">
        <authorList>
            <consortium name="Ensembl"/>
        </authorList>
    </citation>
    <scope>IDENTIFICATION</scope>
</reference>
<dbReference type="FunFam" id="3.40.50.410:FF:000051">
    <property type="entry name" value="Collagen type XXVIII alpha 1 chain"/>
    <property type="match status" value="1"/>
</dbReference>
<accession>A0A3Q3H0E1</accession>
<feature type="domain" description="BPTI/Kunitz inhibitor" evidence="18">
    <location>
        <begin position="863"/>
        <end position="913"/>
    </location>
</feature>
<feature type="compositionally biased region" description="Low complexity" evidence="15">
    <location>
        <begin position="470"/>
        <end position="480"/>
    </location>
</feature>
<proteinExistence type="inferred from homology"/>
<evidence type="ECO:0000313" key="19">
    <source>
        <dbReference type="Ensembl" id="ENSLBEP00000037324.1"/>
    </source>
</evidence>
<keyword evidence="5 16" id="KW-0732">Signal</keyword>
<feature type="chain" id="PRO_5018566765" description="Collagen alpha-1(XXVIII) chain" evidence="16">
    <location>
        <begin position="23"/>
        <end position="916"/>
    </location>
</feature>
<organism evidence="19 20">
    <name type="scientific">Labrus bergylta</name>
    <name type="common">ballan wrasse</name>
    <dbReference type="NCBI Taxonomy" id="56723"/>
    <lineage>
        <taxon>Eukaryota</taxon>
        <taxon>Metazoa</taxon>
        <taxon>Chordata</taxon>
        <taxon>Craniata</taxon>
        <taxon>Vertebrata</taxon>
        <taxon>Euteleostomi</taxon>
        <taxon>Actinopterygii</taxon>
        <taxon>Neopterygii</taxon>
        <taxon>Teleostei</taxon>
        <taxon>Neoteleostei</taxon>
        <taxon>Acanthomorphata</taxon>
        <taxon>Eupercaria</taxon>
        <taxon>Labriformes</taxon>
        <taxon>Labridae</taxon>
        <taxon>Labrus</taxon>
    </lineage>
</organism>
<dbReference type="SUPFAM" id="SSF53300">
    <property type="entry name" value="vWA-like"/>
    <property type="match status" value="2"/>
</dbReference>
<keyword evidence="20" id="KW-1185">Reference proteome</keyword>
<dbReference type="InterPro" id="IPR036880">
    <property type="entry name" value="Kunitz_BPTI_sf"/>
</dbReference>
<evidence type="ECO:0000256" key="1">
    <source>
        <dbReference type="ARBA" id="ARBA00004302"/>
    </source>
</evidence>
<feature type="region of interest" description="Disordered" evidence="15">
    <location>
        <begin position="466"/>
        <end position="606"/>
    </location>
</feature>
<keyword evidence="6" id="KW-0677">Repeat</keyword>
<evidence type="ECO:0000256" key="3">
    <source>
        <dbReference type="ARBA" id="ARBA00022530"/>
    </source>
</evidence>
<feature type="signal peptide" evidence="16">
    <location>
        <begin position="1"/>
        <end position="22"/>
    </location>
</feature>
<keyword evidence="7" id="KW-0084">Basement membrane</keyword>
<dbReference type="PROSITE" id="PS00280">
    <property type="entry name" value="BPTI_KUNITZ_1"/>
    <property type="match status" value="1"/>
</dbReference>
<feature type="domain" description="VWFA" evidence="17">
    <location>
        <begin position="49"/>
        <end position="235"/>
    </location>
</feature>
<evidence type="ECO:0000259" key="17">
    <source>
        <dbReference type="PROSITE" id="PS50234"/>
    </source>
</evidence>
<dbReference type="Pfam" id="PF00092">
    <property type="entry name" value="VWA"/>
    <property type="match status" value="2"/>
</dbReference>
<evidence type="ECO:0000256" key="16">
    <source>
        <dbReference type="SAM" id="SignalP"/>
    </source>
</evidence>
<evidence type="ECO:0000256" key="11">
    <source>
        <dbReference type="ARBA" id="ARBA00023157"/>
    </source>
</evidence>
<dbReference type="PRINTS" id="PR00759">
    <property type="entry name" value="BASICPTASE"/>
</dbReference>
<dbReference type="SMART" id="SM00131">
    <property type="entry name" value="KU"/>
    <property type="match status" value="1"/>
</dbReference>
<dbReference type="InterPro" id="IPR008160">
    <property type="entry name" value="Collagen"/>
</dbReference>
<feature type="region of interest" description="Disordered" evidence="15">
    <location>
        <begin position="231"/>
        <end position="381"/>
    </location>
</feature>
<dbReference type="PROSITE" id="PS50279">
    <property type="entry name" value="BPTI_KUNITZ_2"/>
    <property type="match status" value="1"/>
</dbReference>
<dbReference type="Pfam" id="PF01391">
    <property type="entry name" value="Collagen"/>
    <property type="match status" value="2"/>
</dbReference>
<comment type="similarity">
    <text evidence="13">Belongs to the VWA-containing collagen family.</text>
</comment>
<evidence type="ECO:0000256" key="8">
    <source>
        <dbReference type="ARBA" id="ARBA00022889"/>
    </source>
</evidence>
<keyword evidence="4" id="KW-0646">Protease inhibitor</keyword>
<dbReference type="Ensembl" id="ENSLBET00000038867.1">
    <property type="protein sequence ID" value="ENSLBEP00000037324.1"/>
    <property type="gene ID" value="ENSLBEG00000027853.1"/>
</dbReference>